<dbReference type="EMBL" id="JBHSFQ010000012">
    <property type="protein sequence ID" value="MFC4563038.1"/>
    <property type="molecule type" value="Genomic_DNA"/>
</dbReference>
<gene>
    <name evidence="3" type="ORF">ACFO4E_14330</name>
</gene>
<keyword evidence="1" id="KW-0560">Oxidoreductase</keyword>
<name>A0ABV9E0F1_9ACTN</name>
<evidence type="ECO:0000259" key="2">
    <source>
        <dbReference type="Pfam" id="PF00248"/>
    </source>
</evidence>
<dbReference type="CDD" id="cd19080">
    <property type="entry name" value="AKR_AKR9A_9B"/>
    <property type="match status" value="1"/>
</dbReference>
<organism evidence="3 4">
    <name type="scientific">Nocardiopsis mangrovi</name>
    <dbReference type="NCBI Taxonomy" id="1179818"/>
    <lineage>
        <taxon>Bacteria</taxon>
        <taxon>Bacillati</taxon>
        <taxon>Actinomycetota</taxon>
        <taxon>Actinomycetes</taxon>
        <taxon>Streptosporangiales</taxon>
        <taxon>Nocardiopsidaceae</taxon>
        <taxon>Nocardiopsis</taxon>
    </lineage>
</organism>
<reference evidence="4" key="1">
    <citation type="journal article" date="2019" name="Int. J. Syst. Evol. Microbiol.">
        <title>The Global Catalogue of Microorganisms (GCM) 10K type strain sequencing project: providing services to taxonomists for standard genome sequencing and annotation.</title>
        <authorList>
            <consortium name="The Broad Institute Genomics Platform"/>
            <consortium name="The Broad Institute Genome Sequencing Center for Infectious Disease"/>
            <person name="Wu L."/>
            <person name="Ma J."/>
        </authorList>
    </citation>
    <scope>NUCLEOTIDE SEQUENCE [LARGE SCALE GENOMIC DNA]</scope>
    <source>
        <strain evidence="4">XZYJ18</strain>
    </source>
</reference>
<dbReference type="Proteomes" id="UP001595923">
    <property type="component" value="Unassembled WGS sequence"/>
</dbReference>
<dbReference type="RefSeq" id="WP_378574748.1">
    <property type="nucleotide sequence ID" value="NZ_JBHSFQ010000012.1"/>
</dbReference>
<dbReference type="PANTHER" id="PTHR43364">
    <property type="entry name" value="NADH-SPECIFIC METHYLGLYOXAL REDUCTASE-RELATED"/>
    <property type="match status" value="1"/>
</dbReference>
<comment type="caution">
    <text evidence="3">The sequence shown here is derived from an EMBL/GenBank/DDBJ whole genome shotgun (WGS) entry which is preliminary data.</text>
</comment>
<protein>
    <submittedName>
        <fullName evidence="3">Aldo/keto reductase</fullName>
    </submittedName>
</protein>
<evidence type="ECO:0000313" key="3">
    <source>
        <dbReference type="EMBL" id="MFC4563038.1"/>
    </source>
</evidence>
<evidence type="ECO:0000256" key="1">
    <source>
        <dbReference type="ARBA" id="ARBA00023002"/>
    </source>
</evidence>
<evidence type="ECO:0000313" key="4">
    <source>
        <dbReference type="Proteomes" id="UP001595923"/>
    </source>
</evidence>
<feature type="domain" description="NADP-dependent oxidoreductase" evidence="2">
    <location>
        <begin position="17"/>
        <end position="308"/>
    </location>
</feature>
<dbReference type="PANTHER" id="PTHR43364:SF4">
    <property type="entry name" value="NAD(P)-LINKED OXIDOREDUCTASE SUPERFAMILY PROTEIN"/>
    <property type="match status" value="1"/>
</dbReference>
<sequence>MRYTLFGRTGLRVSEFAFGAMTFGTDWNWGAAEDEAARMFDLYAEAGGNFIDTADVYTDGSSERILGRLLKGRRDDFVVATKFTCAPAGGGPNSGGSHRTSLAASVEGSLRRLETDHIDVLYVHARDLFTPFEETMRALDDQVRAGTVHYVAVSNWPAWEIARANTLAELRGWSPFAGVQLRLNLLDRAAERELLPFAEATDTAVVAWGPLAEGRLTGKYLRGEGGRRDTFRFGTDLARDDETVRAVVELARERGWSPAQVAIAWLTTRPGNVIPLLGARSAGQLRDNLAAGDIELDSDALRRLDAVSAIEPGYPDGFLGDPTVHQSIYGGYGPGPIDDRRRIAMRPFTA</sequence>
<dbReference type="SUPFAM" id="SSF51430">
    <property type="entry name" value="NAD(P)-linked oxidoreductase"/>
    <property type="match status" value="1"/>
</dbReference>
<dbReference type="Pfam" id="PF00248">
    <property type="entry name" value="Aldo_ket_red"/>
    <property type="match status" value="1"/>
</dbReference>
<dbReference type="InterPro" id="IPR050523">
    <property type="entry name" value="AKR_Detox_Biosynth"/>
</dbReference>
<dbReference type="InterPro" id="IPR023210">
    <property type="entry name" value="NADP_OxRdtase_dom"/>
</dbReference>
<dbReference type="Gene3D" id="3.20.20.100">
    <property type="entry name" value="NADP-dependent oxidoreductase domain"/>
    <property type="match status" value="1"/>
</dbReference>
<proteinExistence type="predicted"/>
<accession>A0ABV9E0F1</accession>
<dbReference type="InterPro" id="IPR036812">
    <property type="entry name" value="NAD(P)_OxRdtase_dom_sf"/>
</dbReference>
<keyword evidence="4" id="KW-1185">Reference proteome</keyword>